<dbReference type="RefSeq" id="WP_393174034.1">
    <property type="nucleotide sequence ID" value="NZ_JBICRM010000035.1"/>
</dbReference>
<feature type="transmembrane region" description="Helical" evidence="6">
    <location>
        <begin position="31"/>
        <end position="50"/>
    </location>
</feature>
<dbReference type="PANTHER" id="PTHR43243">
    <property type="entry name" value="INNER MEMBRANE TRANSPORTER YGJI-RELATED"/>
    <property type="match status" value="1"/>
</dbReference>
<keyword evidence="4 6" id="KW-1133">Transmembrane helix</keyword>
<reference evidence="7 8" key="1">
    <citation type="submission" date="2024-10" db="EMBL/GenBank/DDBJ databases">
        <authorList>
            <person name="Topkara A.R."/>
            <person name="Saygin H."/>
        </authorList>
    </citation>
    <scope>NUCLEOTIDE SEQUENCE [LARGE SCALE GENOMIC DNA]</scope>
    <source>
        <strain evidence="7 8">M3C6</strain>
    </source>
</reference>
<feature type="transmembrane region" description="Helical" evidence="6">
    <location>
        <begin position="315"/>
        <end position="338"/>
    </location>
</feature>
<feature type="transmembrane region" description="Helical" evidence="6">
    <location>
        <begin position="449"/>
        <end position="467"/>
    </location>
</feature>
<dbReference type="Proteomes" id="UP001603978">
    <property type="component" value="Unassembled WGS sequence"/>
</dbReference>
<feature type="transmembrane region" description="Helical" evidence="6">
    <location>
        <begin position="176"/>
        <end position="198"/>
    </location>
</feature>
<proteinExistence type="predicted"/>
<evidence type="ECO:0000256" key="6">
    <source>
        <dbReference type="SAM" id="Phobius"/>
    </source>
</evidence>
<dbReference type="PIRSF" id="PIRSF006060">
    <property type="entry name" value="AA_transporter"/>
    <property type="match status" value="1"/>
</dbReference>
<evidence type="ECO:0000256" key="2">
    <source>
        <dbReference type="ARBA" id="ARBA00022448"/>
    </source>
</evidence>
<name>A0ABW7APM2_9ACTN</name>
<feature type="transmembrane region" description="Helical" evidence="6">
    <location>
        <begin position="275"/>
        <end position="295"/>
    </location>
</feature>
<feature type="transmembrane region" description="Helical" evidence="6">
    <location>
        <begin position="104"/>
        <end position="128"/>
    </location>
</feature>
<dbReference type="PANTHER" id="PTHR43243:SF4">
    <property type="entry name" value="CATIONIC AMINO ACID TRANSPORTER 4"/>
    <property type="match status" value="1"/>
</dbReference>
<keyword evidence="5 6" id="KW-0472">Membrane</keyword>
<protein>
    <submittedName>
        <fullName evidence="7">APC family permease</fullName>
    </submittedName>
</protein>
<keyword evidence="8" id="KW-1185">Reference proteome</keyword>
<comment type="caution">
    <text evidence="7">The sequence shown here is derived from an EMBL/GenBank/DDBJ whole genome shotgun (WGS) entry which is preliminary data.</text>
</comment>
<feature type="transmembrane region" description="Helical" evidence="6">
    <location>
        <begin position="62"/>
        <end position="83"/>
    </location>
</feature>
<dbReference type="InterPro" id="IPR002293">
    <property type="entry name" value="AA/rel_permease1"/>
</dbReference>
<feature type="transmembrane region" description="Helical" evidence="6">
    <location>
        <begin position="392"/>
        <end position="410"/>
    </location>
</feature>
<sequence length="490" mass="52594">MSTILRRLPPSEATGLRTGARHSLAELYRPADLVVLGLGVMIGAGIFSIAGQQAATTAGPGVILSFMIAGIACLLACLCYAELSSTMPASGSAYTFTYVIFGEVWAWVIGWALILELQFAAAVVARAWGAITVRALSNFGVRLPREELAADVLVFVILVLLTGIVALGARVGLRALWIMVAAKLLAIGAVIVVGAPHIDVANFGEFYVPPKALPTSPATVLEVFVGESQAFGWFGIFAAASAIAFAYIGFDIVATSAEETVNAPRAVPKGMIRSLVLATVVYLAVALVMVGMVSYTKISVEMPLSSAFRVIGVDWMVHVIDAGAVLGLTTVILVLIVGQTRVLFSMARDGLIPRGLASVSRRYHTPTRVTLVIGLVAIVLAEFVPVLTMQELVVIGTLFAFMFVAAGVIVMRRRMPDLERGFRVPLSPLVPALSLVATLWLMVNLRVLTWAWFALWMAFGLLVYLVYGRRHSLLARPRTPVEPVRGRHRR</sequence>
<feature type="transmembrane region" description="Helical" evidence="6">
    <location>
        <begin position="422"/>
        <end position="443"/>
    </location>
</feature>
<evidence type="ECO:0000256" key="3">
    <source>
        <dbReference type="ARBA" id="ARBA00022692"/>
    </source>
</evidence>
<keyword evidence="3 6" id="KW-0812">Transmembrane</keyword>
<feature type="transmembrane region" description="Helical" evidence="6">
    <location>
        <begin position="148"/>
        <end position="169"/>
    </location>
</feature>
<dbReference type="Pfam" id="PF13520">
    <property type="entry name" value="AA_permease_2"/>
    <property type="match status" value="1"/>
</dbReference>
<comment type="subcellular location">
    <subcellularLocation>
        <location evidence="1">Membrane</location>
        <topology evidence="1">Multi-pass membrane protein</topology>
    </subcellularLocation>
</comment>
<accession>A0ABW7APM2</accession>
<evidence type="ECO:0000256" key="5">
    <source>
        <dbReference type="ARBA" id="ARBA00023136"/>
    </source>
</evidence>
<dbReference type="EMBL" id="JBICRM010000035">
    <property type="protein sequence ID" value="MFG1709352.1"/>
    <property type="molecule type" value="Genomic_DNA"/>
</dbReference>
<organism evidence="7 8">
    <name type="scientific">Nonomuraea marmarensis</name>
    <dbReference type="NCBI Taxonomy" id="3351344"/>
    <lineage>
        <taxon>Bacteria</taxon>
        <taxon>Bacillati</taxon>
        <taxon>Actinomycetota</taxon>
        <taxon>Actinomycetes</taxon>
        <taxon>Streptosporangiales</taxon>
        <taxon>Streptosporangiaceae</taxon>
        <taxon>Nonomuraea</taxon>
    </lineage>
</organism>
<evidence type="ECO:0000313" key="8">
    <source>
        <dbReference type="Proteomes" id="UP001603978"/>
    </source>
</evidence>
<feature type="transmembrane region" description="Helical" evidence="6">
    <location>
        <begin position="230"/>
        <end position="254"/>
    </location>
</feature>
<keyword evidence="2" id="KW-0813">Transport</keyword>
<evidence type="ECO:0000313" key="7">
    <source>
        <dbReference type="EMBL" id="MFG1709352.1"/>
    </source>
</evidence>
<feature type="transmembrane region" description="Helical" evidence="6">
    <location>
        <begin position="369"/>
        <end position="386"/>
    </location>
</feature>
<gene>
    <name evidence="7" type="ORF">ACFLIM_39790</name>
</gene>
<evidence type="ECO:0000256" key="4">
    <source>
        <dbReference type="ARBA" id="ARBA00022989"/>
    </source>
</evidence>
<evidence type="ECO:0000256" key="1">
    <source>
        <dbReference type="ARBA" id="ARBA00004141"/>
    </source>
</evidence>
<dbReference type="Gene3D" id="1.20.1740.10">
    <property type="entry name" value="Amino acid/polyamine transporter I"/>
    <property type="match status" value="1"/>
</dbReference>